<dbReference type="EMBL" id="CM009296">
    <property type="protein sequence ID" value="PNT28399.1"/>
    <property type="molecule type" value="Genomic_DNA"/>
</dbReference>
<sequence>MVKNCVKMGNLGLGSNAVNREDNEDAARLKVAIAAAATNDTVGRVMSLLNRALEQEQYLEAAFLRDNAGAGCCCI</sequence>
<dbReference type="PANTHER" id="PTHR33917:SF3">
    <property type="entry name" value="PROTEIN EXECUTER 1, CHLOROPLASTIC"/>
    <property type="match status" value="1"/>
</dbReference>
<dbReference type="InParanoid" id="A0A2K1ZT07"/>
<dbReference type="PANTHER" id="PTHR33917">
    <property type="entry name" value="PROTEIN EXECUTER 1, CHLOROPLASTIC"/>
    <property type="match status" value="1"/>
</dbReference>
<dbReference type="InterPro" id="IPR044680">
    <property type="entry name" value="EX1/2"/>
</dbReference>
<proteinExistence type="predicted"/>
<gene>
    <name evidence="1" type="ORF">POPTR_007G116000</name>
</gene>
<protein>
    <submittedName>
        <fullName evidence="1">Uncharacterized protein</fullName>
    </submittedName>
</protein>
<dbReference type="STRING" id="3694.A0A2K1ZT07"/>
<organism evidence="1 2">
    <name type="scientific">Populus trichocarpa</name>
    <name type="common">Western balsam poplar</name>
    <name type="synonym">Populus balsamifera subsp. trichocarpa</name>
    <dbReference type="NCBI Taxonomy" id="3694"/>
    <lineage>
        <taxon>Eukaryota</taxon>
        <taxon>Viridiplantae</taxon>
        <taxon>Streptophyta</taxon>
        <taxon>Embryophyta</taxon>
        <taxon>Tracheophyta</taxon>
        <taxon>Spermatophyta</taxon>
        <taxon>Magnoliopsida</taxon>
        <taxon>eudicotyledons</taxon>
        <taxon>Gunneridae</taxon>
        <taxon>Pentapetalae</taxon>
        <taxon>rosids</taxon>
        <taxon>fabids</taxon>
        <taxon>Malpighiales</taxon>
        <taxon>Salicaceae</taxon>
        <taxon>Saliceae</taxon>
        <taxon>Populus</taxon>
    </lineage>
</organism>
<evidence type="ECO:0000313" key="1">
    <source>
        <dbReference type="EMBL" id="PNT28399.1"/>
    </source>
</evidence>
<dbReference type="AlphaFoldDB" id="A0A2K1ZT07"/>
<dbReference type="Proteomes" id="UP000006729">
    <property type="component" value="Chromosome 7"/>
</dbReference>
<name>A0A2K1ZT07_POPTR</name>
<accession>A0A2K1ZT07</accession>
<reference evidence="1 2" key="1">
    <citation type="journal article" date="2006" name="Science">
        <title>The genome of black cottonwood, Populus trichocarpa (Torr. &amp; Gray).</title>
        <authorList>
            <person name="Tuskan G.A."/>
            <person name="Difazio S."/>
            <person name="Jansson S."/>
            <person name="Bohlmann J."/>
            <person name="Grigoriev I."/>
            <person name="Hellsten U."/>
            <person name="Putnam N."/>
            <person name="Ralph S."/>
            <person name="Rombauts S."/>
            <person name="Salamov A."/>
            <person name="Schein J."/>
            <person name="Sterck L."/>
            <person name="Aerts A."/>
            <person name="Bhalerao R.R."/>
            <person name="Bhalerao R.P."/>
            <person name="Blaudez D."/>
            <person name="Boerjan W."/>
            <person name="Brun A."/>
            <person name="Brunner A."/>
            <person name="Busov V."/>
            <person name="Campbell M."/>
            <person name="Carlson J."/>
            <person name="Chalot M."/>
            <person name="Chapman J."/>
            <person name="Chen G.L."/>
            <person name="Cooper D."/>
            <person name="Coutinho P.M."/>
            <person name="Couturier J."/>
            <person name="Covert S."/>
            <person name="Cronk Q."/>
            <person name="Cunningham R."/>
            <person name="Davis J."/>
            <person name="Degroeve S."/>
            <person name="Dejardin A."/>
            <person name="Depamphilis C."/>
            <person name="Detter J."/>
            <person name="Dirks B."/>
            <person name="Dubchak I."/>
            <person name="Duplessis S."/>
            <person name="Ehlting J."/>
            <person name="Ellis B."/>
            <person name="Gendler K."/>
            <person name="Goodstein D."/>
            <person name="Gribskov M."/>
            <person name="Grimwood J."/>
            <person name="Groover A."/>
            <person name="Gunter L."/>
            <person name="Hamberger B."/>
            <person name="Heinze B."/>
            <person name="Helariutta Y."/>
            <person name="Henrissat B."/>
            <person name="Holligan D."/>
            <person name="Holt R."/>
            <person name="Huang W."/>
            <person name="Islam-Faridi N."/>
            <person name="Jones S."/>
            <person name="Jones-Rhoades M."/>
            <person name="Jorgensen R."/>
            <person name="Joshi C."/>
            <person name="Kangasjarvi J."/>
            <person name="Karlsson J."/>
            <person name="Kelleher C."/>
            <person name="Kirkpatrick R."/>
            <person name="Kirst M."/>
            <person name="Kohler A."/>
            <person name="Kalluri U."/>
            <person name="Larimer F."/>
            <person name="Leebens-Mack J."/>
            <person name="Leple J.C."/>
            <person name="Locascio P."/>
            <person name="Lou Y."/>
            <person name="Lucas S."/>
            <person name="Martin F."/>
            <person name="Montanini B."/>
            <person name="Napoli C."/>
            <person name="Nelson D.R."/>
            <person name="Nelson C."/>
            <person name="Nieminen K."/>
            <person name="Nilsson O."/>
            <person name="Pereda V."/>
            <person name="Peter G."/>
            <person name="Philippe R."/>
            <person name="Pilate G."/>
            <person name="Poliakov A."/>
            <person name="Razumovskaya J."/>
            <person name="Richardson P."/>
            <person name="Rinaldi C."/>
            <person name="Ritland K."/>
            <person name="Rouze P."/>
            <person name="Ryaboy D."/>
            <person name="Schmutz J."/>
            <person name="Schrader J."/>
            <person name="Segerman B."/>
            <person name="Shin H."/>
            <person name="Siddiqui A."/>
            <person name="Sterky F."/>
            <person name="Terry A."/>
            <person name="Tsai C.J."/>
            <person name="Uberbacher E."/>
            <person name="Unneberg P."/>
            <person name="Vahala J."/>
            <person name="Wall K."/>
            <person name="Wessler S."/>
            <person name="Yang G."/>
            <person name="Yin T."/>
            <person name="Douglas C."/>
            <person name="Marra M."/>
            <person name="Sandberg G."/>
            <person name="Van de Peer Y."/>
            <person name="Rokhsar D."/>
        </authorList>
    </citation>
    <scope>NUCLEOTIDE SEQUENCE [LARGE SCALE GENOMIC DNA]</scope>
    <source>
        <strain evidence="2">cv. Nisqually</strain>
    </source>
</reference>
<evidence type="ECO:0000313" key="2">
    <source>
        <dbReference type="Proteomes" id="UP000006729"/>
    </source>
</evidence>
<dbReference type="GO" id="GO:0010343">
    <property type="term" value="P:singlet oxygen-mediated programmed cell death"/>
    <property type="evidence" value="ECO:0007669"/>
    <property type="project" value="InterPro"/>
</dbReference>
<keyword evidence="2" id="KW-1185">Reference proteome</keyword>